<feature type="non-terminal residue" evidence="1">
    <location>
        <position position="1"/>
    </location>
</feature>
<protein>
    <submittedName>
        <fullName evidence="1">GPCR fungal pheromone mating factor</fullName>
    </submittedName>
</protein>
<dbReference type="Proteomes" id="UP000814128">
    <property type="component" value="Unassembled WGS sequence"/>
</dbReference>
<comment type="caution">
    <text evidence="1">The sequence shown here is derived from an EMBL/GenBank/DDBJ whole genome shotgun (WGS) entry which is preliminary data.</text>
</comment>
<sequence length="302" mass="34622">ELPVGAFLAAALVLVPVSWHWRARSIPTLSIIAWLFLDNIILAVNAIVWSGNVNVVSLVWCDIAVRVEYASNLALPAACLCLTIRLERISSARSASTTLTSKRKWMWFDIMMCWGLPLLYLGLYYIVQGHRFDIVEDLGCRFTFYVSVAGLFLVMLPPLLLSFLTLIFAGLSLAHFFRRRIDFSKHLASSGSALTTARYLRLMLMSIVLMLWVLAVTSANVWFSSRTGLRPWISWDNVHSNWWQVGQFPQALMSQSDRTWVLALWWAVPVSAYINAMFFVFGEDALKEYRAWWMWIKDKALR</sequence>
<accession>A0ACB8QMZ5</accession>
<reference evidence="1" key="1">
    <citation type="submission" date="2021-02" db="EMBL/GenBank/DDBJ databases">
        <authorList>
            <consortium name="DOE Joint Genome Institute"/>
            <person name="Ahrendt S."/>
            <person name="Looney B.P."/>
            <person name="Miyauchi S."/>
            <person name="Morin E."/>
            <person name="Drula E."/>
            <person name="Courty P.E."/>
            <person name="Chicoki N."/>
            <person name="Fauchery L."/>
            <person name="Kohler A."/>
            <person name="Kuo A."/>
            <person name="Labutti K."/>
            <person name="Pangilinan J."/>
            <person name="Lipzen A."/>
            <person name="Riley R."/>
            <person name="Andreopoulos W."/>
            <person name="He G."/>
            <person name="Johnson J."/>
            <person name="Barry K.W."/>
            <person name="Grigoriev I.V."/>
            <person name="Nagy L."/>
            <person name="Hibbett D."/>
            <person name="Henrissat B."/>
            <person name="Matheny P.B."/>
            <person name="Labbe J."/>
            <person name="Martin F."/>
        </authorList>
    </citation>
    <scope>NUCLEOTIDE SEQUENCE</scope>
    <source>
        <strain evidence="1">EC-137</strain>
    </source>
</reference>
<keyword evidence="2" id="KW-1185">Reference proteome</keyword>
<proteinExistence type="predicted"/>
<dbReference type="EMBL" id="MU273529">
    <property type="protein sequence ID" value="KAI0033047.1"/>
    <property type="molecule type" value="Genomic_DNA"/>
</dbReference>
<gene>
    <name evidence="1" type="ORF">K488DRAFT_15421</name>
</gene>
<organism evidence="1 2">
    <name type="scientific">Vararia minispora EC-137</name>
    <dbReference type="NCBI Taxonomy" id="1314806"/>
    <lineage>
        <taxon>Eukaryota</taxon>
        <taxon>Fungi</taxon>
        <taxon>Dikarya</taxon>
        <taxon>Basidiomycota</taxon>
        <taxon>Agaricomycotina</taxon>
        <taxon>Agaricomycetes</taxon>
        <taxon>Russulales</taxon>
        <taxon>Lachnocladiaceae</taxon>
        <taxon>Vararia</taxon>
    </lineage>
</organism>
<name>A0ACB8QMZ5_9AGAM</name>
<evidence type="ECO:0000313" key="2">
    <source>
        <dbReference type="Proteomes" id="UP000814128"/>
    </source>
</evidence>
<reference evidence="1" key="2">
    <citation type="journal article" date="2022" name="New Phytol.">
        <title>Evolutionary transition to the ectomycorrhizal habit in the genomes of a hyperdiverse lineage of mushroom-forming fungi.</title>
        <authorList>
            <person name="Looney B."/>
            <person name="Miyauchi S."/>
            <person name="Morin E."/>
            <person name="Drula E."/>
            <person name="Courty P.E."/>
            <person name="Kohler A."/>
            <person name="Kuo A."/>
            <person name="LaButti K."/>
            <person name="Pangilinan J."/>
            <person name="Lipzen A."/>
            <person name="Riley R."/>
            <person name="Andreopoulos W."/>
            <person name="He G."/>
            <person name="Johnson J."/>
            <person name="Nolan M."/>
            <person name="Tritt A."/>
            <person name="Barry K.W."/>
            <person name="Grigoriev I.V."/>
            <person name="Nagy L.G."/>
            <person name="Hibbett D."/>
            <person name="Henrissat B."/>
            <person name="Matheny P.B."/>
            <person name="Labbe J."/>
            <person name="Martin F.M."/>
        </authorList>
    </citation>
    <scope>NUCLEOTIDE SEQUENCE</scope>
    <source>
        <strain evidence="1">EC-137</strain>
    </source>
</reference>
<evidence type="ECO:0000313" key="1">
    <source>
        <dbReference type="EMBL" id="KAI0033047.1"/>
    </source>
</evidence>
<feature type="non-terminal residue" evidence="1">
    <location>
        <position position="302"/>
    </location>
</feature>